<organism evidence="2">
    <name type="scientific">Setaria italica</name>
    <name type="common">Foxtail millet</name>
    <name type="synonym">Panicum italicum</name>
    <dbReference type="NCBI Taxonomy" id="4555"/>
    <lineage>
        <taxon>Eukaryota</taxon>
        <taxon>Viridiplantae</taxon>
        <taxon>Streptophyta</taxon>
        <taxon>Embryophyta</taxon>
        <taxon>Tracheophyta</taxon>
        <taxon>Spermatophyta</taxon>
        <taxon>Magnoliopsida</taxon>
        <taxon>Liliopsida</taxon>
        <taxon>Poales</taxon>
        <taxon>Poaceae</taxon>
        <taxon>PACMAD clade</taxon>
        <taxon>Panicoideae</taxon>
        <taxon>Panicodae</taxon>
        <taxon>Paniceae</taxon>
        <taxon>Cenchrinae</taxon>
        <taxon>Setaria</taxon>
    </lineage>
</organism>
<evidence type="ECO:0000313" key="2">
    <source>
        <dbReference type="EMBL" id="RCV07118.1"/>
    </source>
</evidence>
<dbReference type="AlphaFoldDB" id="K3Z278"/>
<evidence type="ECO:0000256" key="1">
    <source>
        <dbReference type="SAM" id="SignalP"/>
    </source>
</evidence>
<accession>K3Z278</accession>
<reference evidence="3" key="3">
    <citation type="submission" date="2018-08" db="UniProtKB">
        <authorList>
            <consortium name="EnsemblPlants"/>
        </authorList>
    </citation>
    <scope>IDENTIFICATION</scope>
    <source>
        <strain evidence="3">Yugu1</strain>
    </source>
</reference>
<dbReference type="Proteomes" id="UP000004995">
    <property type="component" value="Unassembled WGS sequence"/>
</dbReference>
<reference evidence="2 4" key="1">
    <citation type="journal article" date="2012" name="Nat. Biotechnol.">
        <title>Reference genome sequence of the model plant Setaria.</title>
        <authorList>
            <person name="Bennetzen J.L."/>
            <person name="Schmutz J."/>
            <person name="Wang H."/>
            <person name="Percifield R."/>
            <person name="Hawkins J."/>
            <person name="Pontaroli A.C."/>
            <person name="Estep M."/>
            <person name="Feng L."/>
            <person name="Vaughn J.N."/>
            <person name="Grimwood J."/>
            <person name="Jenkins J."/>
            <person name="Barry K."/>
            <person name="Lindquist E."/>
            <person name="Hellsten U."/>
            <person name="Deshpande S."/>
            <person name="Wang X."/>
            <person name="Wu X."/>
            <person name="Mitros T."/>
            <person name="Triplett J."/>
            <person name="Yang X."/>
            <person name="Ye C.Y."/>
            <person name="Mauro-Herrera M."/>
            <person name="Wang L."/>
            <person name="Li P."/>
            <person name="Sharma M."/>
            <person name="Sharma R."/>
            <person name="Ronald P.C."/>
            <person name="Panaud O."/>
            <person name="Kellogg E.A."/>
            <person name="Brutnell T.P."/>
            <person name="Doust A.N."/>
            <person name="Tuskan G.A."/>
            <person name="Rokhsar D."/>
            <person name="Devos K.M."/>
        </authorList>
    </citation>
    <scope>NUCLEOTIDE SEQUENCE [LARGE SCALE GENOMIC DNA]</scope>
    <source>
        <strain evidence="4">cv. Yugu1</strain>
        <strain evidence="2">Yugu1</strain>
    </source>
</reference>
<dbReference type="OMA" id="HSKACPG"/>
<evidence type="ECO:0000313" key="3">
    <source>
        <dbReference type="EnsemblPlants" id="KQL30303"/>
    </source>
</evidence>
<dbReference type="EnsemblPlants" id="KQL30303">
    <property type="protein sequence ID" value="KQL30303"/>
    <property type="gene ID" value="SETIT_020646mg"/>
</dbReference>
<name>K3Z278_SETIT</name>
<gene>
    <name evidence="2" type="ORF">SETIT_1G218700v2</name>
</gene>
<keyword evidence="4" id="KW-1185">Reference proteome</keyword>
<evidence type="ECO:0000313" key="4">
    <source>
        <dbReference type="Proteomes" id="UP000004995"/>
    </source>
</evidence>
<sequence>MAPASASAKPAVAACLLTILAFAAAVSSAAAVNTCSGKIRCVQWGVHSKACPGEGGRGVVCCCCPIWYGDSCCPLRFCTALAPSPLTSRRFGPE</sequence>
<dbReference type="Gramene" id="KQL30303">
    <property type="protein sequence ID" value="KQL30303"/>
    <property type="gene ID" value="SETIT_020646mg"/>
</dbReference>
<feature type="chain" id="PRO_5010127383" evidence="1">
    <location>
        <begin position="32"/>
        <end position="94"/>
    </location>
</feature>
<reference evidence="2" key="2">
    <citation type="submission" date="2015-07" db="EMBL/GenBank/DDBJ databases">
        <authorList>
            <person name="Noorani M."/>
        </authorList>
    </citation>
    <scope>NUCLEOTIDE SEQUENCE</scope>
    <source>
        <strain evidence="2">Yugu1</strain>
    </source>
</reference>
<dbReference type="EMBL" id="CM003528">
    <property type="protein sequence ID" value="RCV07118.1"/>
    <property type="molecule type" value="Genomic_DNA"/>
</dbReference>
<protein>
    <submittedName>
        <fullName evidence="2 3">Uncharacterized protein</fullName>
    </submittedName>
</protein>
<dbReference type="HOGENOM" id="CLU_2390196_0_0_1"/>
<feature type="signal peptide" evidence="1">
    <location>
        <begin position="1"/>
        <end position="31"/>
    </location>
</feature>
<dbReference type="EMBL" id="AGNK02000422">
    <property type="status" value="NOT_ANNOTATED_CDS"/>
    <property type="molecule type" value="Genomic_DNA"/>
</dbReference>
<keyword evidence="1" id="KW-0732">Signal</keyword>
<proteinExistence type="predicted"/>